<dbReference type="InterPro" id="IPR050740">
    <property type="entry name" value="Aldehyde_DH_Superfamily"/>
</dbReference>
<keyword evidence="2" id="KW-0560">Oxidoreductase</keyword>
<protein>
    <submittedName>
        <fullName evidence="4">NADP-dependent glyceraldehyde-3-phosphate dehydrogenase</fullName>
    </submittedName>
</protein>
<dbReference type="InterPro" id="IPR016162">
    <property type="entry name" value="Ald_DH_N"/>
</dbReference>
<sequence>MEFSSTLQEIFFKAEDIPAEFQLPAEIHQREYLSNGEMKTWKGQVHEVFSPISVQTPGGLQRVLIGSYPICTETEAMESLEAAVAAYNNGRGEWPTMGVAERIHCVEQFTGMMIEQKDIIVKLIMWEIGKSFADSVKEFDRTVEYIYATIDSLKNLDRDSSTFEIVDGIAAQVRRSPLGVVLCMGPFNYPLNETFTTLIPALIMGNTILFKPPKFGTLLHYPLQEAFRTCFSKGVVNVIYGRGNTIVPGLMQSGKINVLTLIGSSKVANELKKQHPKVNRLRAVLGLDAKNAAIITANADISLAVKETLMGSLSFNGQRCTAIKIVWVHRSIAEEFLKQFNVAVSELKYGMPWKKGVSLTPLPENNKINYLNDCITDAKAHGAEVVNENGGTSAGTFFYPAVVYPVTKAMRLYHEEQFGPIVPVVPFDDLEETIEYLIEATHGQQVSIFSDNANEVAALIDPLVNQVSRVNINSQCQRGPDVFPFTGRKDSAEGTLSVADAIRSFSIRSLVAFKMNETNKQLINEIVHDDSSNFLSTKFIF</sequence>
<dbReference type="PANTHER" id="PTHR43353">
    <property type="entry name" value="SUCCINATE-SEMIALDEHYDE DEHYDROGENASE, MITOCHONDRIAL"/>
    <property type="match status" value="1"/>
</dbReference>
<dbReference type="OrthoDB" id="9762913at2"/>
<organism evidence="4 5">
    <name type="scientific">Dyadobacter psychrotolerans</name>
    <dbReference type="NCBI Taxonomy" id="2541721"/>
    <lineage>
        <taxon>Bacteria</taxon>
        <taxon>Pseudomonadati</taxon>
        <taxon>Bacteroidota</taxon>
        <taxon>Cytophagia</taxon>
        <taxon>Cytophagales</taxon>
        <taxon>Spirosomataceae</taxon>
        <taxon>Dyadobacter</taxon>
    </lineage>
</organism>
<dbReference type="AlphaFoldDB" id="A0A4R5E0Z5"/>
<dbReference type="CDD" id="cd07082">
    <property type="entry name" value="ALDH_F11_NP-GAPDH"/>
    <property type="match status" value="1"/>
</dbReference>
<dbReference type="Gene3D" id="3.40.605.10">
    <property type="entry name" value="Aldehyde Dehydrogenase, Chain A, domain 1"/>
    <property type="match status" value="1"/>
</dbReference>
<dbReference type="Gene3D" id="3.40.309.10">
    <property type="entry name" value="Aldehyde Dehydrogenase, Chain A, domain 2"/>
    <property type="match status" value="1"/>
</dbReference>
<evidence type="ECO:0000259" key="3">
    <source>
        <dbReference type="Pfam" id="PF00171"/>
    </source>
</evidence>
<dbReference type="Proteomes" id="UP000294850">
    <property type="component" value="Unassembled WGS sequence"/>
</dbReference>
<gene>
    <name evidence="4" type="ORF">E0F88_01645</name>
</gene>
<dbReference type="GO" id="GO:0016620">
    <property type="term" value="F:oxidoreductase activity, acting on the aldehyde or oxo group of donors, NAD or NADP as acceptor"/>
    <property type="evidence" value="ECO:0007669"/>
    <property type="project" value="InterPro"/>
</dbReference>
<proteinExistence type="inferred from homology"/>
<dbReference type="InterPro" id="IPR016163">
    <property type="entry name" value="Ald_DH_C"/>
</dbReference>
<dbReference type="PROSITE" id="PS00070">
    <property type="entry name" value="ALDEHYDE_DEHYDR_CYS"/>
    <property type="match status" value="1"/>
</dbReference>
<reference evidence="4 5" key="1">
    <citation type="submission" date="2019-03" db="EMBL/GenBank/DDBJ databases">
        <title>Dyadobacter AR-3-6 sp. nov., isolated from arctic soil.</title>
        <authorList>
            <person name="Chaudhary D.K."/>
        </authorList>
    </citation>
    <scope>NUCLEOTIDE SEQUENCE [LARGE SCALE GENOMIC DNA]</scope>
    <source>
        <strain evidence="4 5">AR-3-6</strain>
    </source>
</reference>
<dbReference type="InterPro" id="IPR016160">
    <property type="entry name" value="Ald_DH_CS_CYS"/>
</dbReference>
<dbReference type="SUPFAM" id="SSF53720">
    <property type="entry name" value="ALDH-like"/>
    <property type="match status" value="1"/>
</dbReference>
<feature type="domain" description="Aldehyde dehydrogenase" evidence="3">
    <location>
        <begin position="63"/>
        <end position="505"/>
    </location>
</feature>
<evidence type="ECO:0000313" key="5">
    <source>
        <dbReference type="Proteomes" id="UP000294850"/>
    </source>
</evidence>
<evidence type="ECO:0000256" key="2">
    <source>
        <dbReference type="ARBA" id="ARBA00023002"/>
    </source>
</evidence>
<dbReference type="InterPro" id="IPR016161">
    <property type="entry name" value="Ald_DH/histidinol_DH"/>
</dbReference>
<dbReference type="Pfam" id="PF00171">
    <property type="entry name" value="Aldedh"/>
    <property type="match status" value="1"/>
</dbReference>
<dbReference type="EMBL" id="SMFL01000001">
    <property type="protein sequence ID" value="TDE18271.1"/>
    <property type="molecule type" value="Genomic_DNA"/>
</dbReference>
<comment type="caution">
    <text evidence="4">The sequence shown here is derived from an EMBL/GenBank/DDBJ whole genome shotgun (WGS) entry which is preliminary data.</text>
</comment>
<comment type="similarity">
    <text evidence="1">Belongs to the aldehyde dehydrogenase family.</text>
</comment>
<evidence type="ECO:0000313" key="4">
    <source>
        <dbReference type="EMBL" id="TDE18271.1"/>
    </source>
</evidence>
<accession>A0A4R5E0Z5</accession>
<evidence type="ECO:0000256" key="1">
    <source>
        <dbReference type="ARBA" id="ARBA00009986"/>
    </source>
</evidence>
<dbReference type="PANTHER" id="PTHR43353:SF5">
    <property type="entry name" value="SUCCINATE-SEMIALDEHYDE DEHYDROGENASE, MITOCHONDRIAL"/>
    <property type="match status" value="1"/>
</dbReference>
<dbReference type="RefSeq" id="WP_131956014.1">
    <property type="nucleotide sequence ID" value="NZ_SMFL01000001.1"/>
</dbReference>
<name>A0A4R5E0Z5_9BACT</name>
<dbReference type="InterPro" id="IPR015590">
    <property type="entry name" value="Aldehyde_DH_dom"/>
</dbReference>
<keyword evidence="5" id="KW-1185">Reference proteome</keyword>